<evidence type="ECO:0000259" key="1">
    <source>
        <dbReference type="Pfam" id="PF03478"/>
    </source>
</evidence>
<evidence type="ECO:0000313" key="2">
    <source>
        <dbReference type="EMBL" id="RYR56014.1"/>
    </source>
</evidence>
<dbReference type="InterPro" id="IPR005174">
    <property type="entry name" value="KIB1-4_b-propeller"/>
</dbReference>
<dbReference type="PANTHER" id="PTHR44259:SF114">
    <property type="entry name" value="OS06G0707300 PROTEIN"/>
    <property type="match status" value="1"/>
</dbReference>
<evidence type="ECO:0000313" key="3">
    <source>
        <dbReference type="Proteomes" id="UP000289738"/>
    </source>
</evidence>
<dbReference type="InterPro" id="IPR050942">
    <property type="entry name" value="F-box_BR-signaling"/>
</dbReference>
<feature type="domain" description="KIB1-4 beta-propeller" evidence="1">
    <location>
        <begin position="94"/>
        <end position="162"/>
    </location>
</feature>
<comment type="caution">
    <text evidence="2">The sequence shown here is derived from an EMBL/GenBank/DDBJ whole genome shotgun (WGS) entry which is preliminary data.</text>
</comment>
<keyword evidence="3" id="KW-1185">Reference proteome</keyword>
<gene>
    <name evidence="2" type="ORF">Ahy_A05g021826</name>
</gene>
<accession>A0A445CYT3</accession>
<proteinExistence type="predicted"/>
<organism evidence="2 3">
    <name type="scientific">Arachis hypogaea</name>
    <name type="common">Peanut</name>
    <dbReference type="NCBI Taxonomy" id="3818"/>
    <lineage>
        <taxon>Eukaryota</taxon>
        <taxon>Viridiplantae</taxon>
        <taxon>Streptophyta</taxon>
        <taxon>Embryophyta</taxon>
        <taxon>Tracheophyta</taxon>
        <taxon>Spermatophyta</taxon>
        <taxon>Magnoliopsida</taxon>
        <taxon>eudicotyledons</taxon>
        <taxon>Gunneridae</taxon>
        <taxon>Pentapetalae</taxon>
        <taxon>rosids</taxon>
        <taxon>fabids</taxon>
        <taxon>Fabales</taxon>
        <taxon>Fabaceae</taxon>
        <taxon>Papilionoideae</taxon>
        <taxon>50 kb inversion clade</taxon>
        <taxon>dalbergioids sensu lato</taxon>
        <taxon>Dalbergieae</taxon>
        <taxon>Pterocarpus clade</taxon>
        <taxon>Arachis</taxon>
    </lineage>
</organism>
<dbReference type="Proteomes" id="UP000289738">
    <property type="component" value="Chromosome A05"/>
</dbReference>
<name>A0A445CYT3_ARAHY</name>
<dbReference type="EMBL" id="SDMP01000005">
    <property type="protein sequence ID" value="RYR56014.1"/>
    <property type="molecule type" value="Genomic_DNA"/>
</dbReference>
<dbReference type="AlphaFoldDB" id="A0A445CYT3"/>
<sequence length="186" mass="21645">MGGVDQWAGIHHDMLNQITKRFHSYNEYLQLRFVCKQWNFNNPLITSGNKVPWLLLPIATAAAKNSLKEDDIYVSLPELDSGSQNNVTIRRRQRYLVELLNKKAKVWSRIYDLENYVLIVGFNSSIQILADSYKGNKIYFTDNMFGLHAEDDVWRHDIGIYNLEDESCKRVLSNVNFCCSPIWILP</sequence>
<reference evidence="2 3" key="1">
    <citation type="submission" date="2019-01" db="EMBL/GenBank/DDBJ databases">
        <title>Sequencing of cultivated peanut Arachis hypogaea provides insights into genome evolution and oil improvement.</title>
        <authorList>
            <person name="Chen X."/>
        </authorList>
    </citation>
    <scope>NUCLEOTIDE SEQUENCE [LARGE SCALE GENOMIC DNA]</scope>
    <source>
        <strain evidence="3">cv. Fuhuasheng</strain>
        <tissue evidence="2">Leaves</tissue>
    </source>
</reference>
<dbReference type="Pfam" id="PF03478">
    <property type="entry name" value="Beta-prop_KIB1-4"/>
    <property type="match status" value="1"/>
</dbReference>
<protein>
    <recommendedName>
        <fullName evidence="1">KIB1-4 beta-propeller domain-containing protein</fullName>
    </recommendedName>
</protein>
<dbReference type="PANTHER" id="PTHR44259">
    <property type="entry name" value="OS07G0183000 PROTEIN-RELATED"/>
    <property type="match status" value="1"/>
</dbReference>